<dbReference type="InterPro" id="IPR029068">
    <property type="entry name" value="Glyas_Bleomycin-R_OHBP_Dase"/>
</dbReference>
<dbReference type="RefSeq" id="WP_076694399.1">
    <property type="nucleotide sequence ID" value="NZ_CP015090.1"/>
</dbReference>
<evidence type="ECO:0000313" key="2">
    <source>
        <dbReference type="EMBL" id="APZ50596.1"/>
    </source>
</evidence>
<dbReference type="PANTHER" id="PTHR40265">
    <property type="entry name" value="BLL2707 PROTEIN"/>
    <property type="match status" value="1"/>
</dbReference>
<geneLocation type="plasmid" evidence="3">
    <name>ppaby2</name>
</geneLocation>
<sequence>MTTPIDHIVLLVHDLAAATATFQAAGFSVSTRKDATQKGGASYRFVCFADGSYLLLTAFTPEGAASHRLGPILAETEGPGDWSLTVPSVDKASAFGAAAGVTLGATHDVANDVEGGHWALRLLLTGIGAGGDDALPFLIEDVEGRTLRIPAAVPHANGATGIAELTVAATDPEGSARRVAALAGLPQPLGARLTVAPGQSLRFVPLDPQGLGTARTGGCTGIRLSGVAAPLTGIEGSALRVTAGVPA</sequence>
<reference evidence="2 3" key="1">
    <citation type="submission" date="2016-04" db="EMBL/GenBank/DDBJ databases">
        <title>Deep-sea bacteria in the southern Pacific.</title>
        <authorList>
            <person name="Tang K."/>
        </authorList>
    </citation>
    <scope>NUCLEOTIDE SEQUENCE [LARGE SCALE GENOMIC DNA]</scope>
    <source>
        <strain evidence="2 3">JLT2014</strain>
        <plasmid evidence="3">ppaby2</plasmid>
    </source>
</reference>
<dbReference type="KEGG" id="paby:Ga0080574_TMP262"/>
<gene>
    <name evidence="2" type="ORF">Ga0080574_TMP262</name>
</gene>
<dbReference type="PANTHER" id="PTHR40265:SF1">
    <property type="entry name" value="GLYOXALASE-LIKE DOMAIN-CONTAINING PROTEIN"/>
    <property type="match status" value="1"/>
</dbReference>
<proteinExistence type="predicted"/>
<dbReference type="Pfam" id="PF13468">
    <property type="entry name" value="Glyoxalase_3"/>
    <property type="match status" value="1"/>
</dbReference>
<organism evidence="2 3">
    <name type="scientific">Salipiger abyssi</name>
    <dbReference type="NCBI Taxonomy" id="1250539"/>
    <lineage>
        <taxon>Bacteria</taxon>
        <taxon>Pseudomonadati</taxon>
        <taxon>Pseudomonadota</taxon>
        <taxon>Alphaproteobacteria</taxon>
        <taxon>Rhodobacterales</taxon>
        <taxon>Roseobacteraceae</taxon>
        <taxon>Salipiger</taxon>
    </lineage>
</organism>
<dbReference type="Proteomes" id="UP000187059">
    <property type="component" value="Plasmid pPABY2"/>
</dbReference>
<keyword evidence="3" id="KW-1185">Reference proteome</keyword>
<dbReference type="EMBL" id="CP015090">
    <property type="protein sequence ID" value="APZ50596.1"/>
    <property type="molecule type" value="Genomic_DNA"/>
</dbReference>
<dbReference type="OrthoDB" id="9812467at2"/>
<evidence type="ECO:0000313" key="3">
    <source>
        <dbReference type="Proteomes" id="UP000187059"/>
    </source>
</evidence>
<protein>
    <submittedName>
        <fullName evidence="2">Glyoxalase-like domain-containing protein</fullName>
    </submittedName>
</protein>
<accession>A0A1P8UMH1</accession>
<name>A0A1P8UMH1_9RHOB</name>
<dbReference type="SUPFAM" id="SSF54593">
    <property type="entry name" value="Glyoxalase/Bleomycin resistance protein/Dihydroxybiphenyl dioxygenase"/>
    <property type="match status" value="1"/>
</dbReference>
<evidence type="ECO:0000259" key="1">
    <source>
        <dbReference type="Pfam" id="PF13468"/>
    </source>
</evidence>
<dbReference type="Gene3D" id="3.10.180.10">
    <property type="entry name" value="2,3-Dihydroxybiphenyl 1,2-Dioxygenase, domain 1"/>
    <property type="match status" value="1"/>
</dbReference>
<feature type="domain" description="Glyoxalase-like" evidence="1">
    <location>
        <begin position="5"/>
        <end position="182"/>
    </location>
</feature>
<dbReference type="AlphaFoldDB" id="A0A1P8UMH1"/>
<keyword evidence="2" id="KW-0614">Plasmid</keyword>
<dbReference type="InterPro" id="IPR025870">
    <property type="entry name" value="Glyoxalase-like_dom"/>
</dbReference>